<evidence type="ECO:0008006" key="3">
    <source>
        <dbReference type="Google" id="ProtNLM"/>
    </source>
</evidence>
<comment type="caution">
    <text evidence="1">The sequence shown here is derived from an EMBL/GenBank/DDBJ whole genome shotgun (WGS) entry which is preliminary data.</text>
</comment>
<dbReference type="RefSeq" id="WP_394475493.1">
    <property type="nucleotide sequence ID" value="NZ_JBIGHV010000001.1"/>
</dbReference>
<organism evidence="1 2">
    <name type="scientific">Pelomonas parva</name>
    <dbReference type="NCBI Taxonomy" id="3299032"/>
    <lineage>
        <taxon>Bacteria</taxon>
        <taxon>Pseudomonadati</taxon>
        <taxon>Pseudomonadota</taxon>
        <taxon>Betaproteobacteria</taxon>
        <taxon>Burkholderiales</taxon>
        <taxon>Sphaerotilaceae</taxon>
        <taxon>Roseateles</taxon>
    </lineage>
</organism>
<name>A0ABW7EWH7_9BURK</name>
<keyword evidence="2" id="KW-1185">Reference proteome</keyword>
<gene>
    <name evidence="1" type="ORF">ACG00Y_01470</name>
</gene>
<evidence type="ECO:0000313" key="2">
    <source>
        <dbReference type="Proteomes" id="UP001606210"/>
    </source>
</evidence>
<dbReference type="EMBL" id="JBIGHV010000001">
    <property type="protein sequence ID" value="MFG6428561.1"/>
    <property type="molecule type" value="Genomic_DNA"/>
</dbReference>
<reference evidence="1 2" key="1">
    <citation type="submission" date="2024-08" db="EMBL/GenBank/DDBJ databases">
        <authorList>
            <person name="Lu H."/>
        </authorList>
    </citation>
    <scope>NUCLEOTIDE SEQUENCE [LARGE SCALE GENOMIC DNA]</scope>
    <source>
        <strain evidence="1 2">LYH14W</strain>
    </source>
</reference>
<dbReference type="Proteomes" id="UP001606210">
    <property type="component" value="Unassembled WGS sequence"/>
</dbReference>
<evidence type="ECO:0000313" key="1">
    <source>
        <dbReference type="EMBL" id="MFG6428561.1"/>
    </source>
</evidence>
<accession>A0ABW7EWH7</accession>
<protein>
    <recommendedName>
        <fullName evidence="3">Lipoprotein</fullName>
    </recommendedName>
</protein>
<sequence length="92" mass="9804">MLLSVCISLSACASPHWVNPRNPAADLQADTAACERDAERVGRLNQLVGQPAGGCFYGRGCAADAENQQMRIAAEATVAQKRCMAARGWRQA</sequence>
<proteinExistence type="predicted"/>